<sequence>MVNPNLKVHDIYTKNIKVNDIERVSWTRLRLTAHSLAVEKGRWNRLGRGRLPMEERLCPCGLVQTEAHAIESCPLSLHLRNMYNITTVGELFARIEYNNVCAIIHKILAIYD</sequence>
<dbReference type="AlphaFoldDB" id="A0A5B7K712"/>
<evidence type="ECO:0000313" key="2">
    <source>
        <dbReference type="Proteomes" id="UP000324222"/>
    </source>
</evidence>
<accession>A0A5B7K712</accession>
<gene>
    <name evidence="1" type="ORF">E2C01_100478</name>
</gene>
<dbReference type="Proteomes" id="UP000324222">
    <property type="component" value="Unassembled WGS sequence"/>
</dbReference>
<dbReference type="EMBL" id="VSRR010142693">
    <property type="protein sequence ID" value="MPD04771.1"/>
    <property type="molecule type" value="Genomic_DNA"/>
</dbReference>
<proteinExistence type="predicted"/>
<keyword evidence="2" id="KW-1185">Reference proteome</keyword>
<name>A0A5B7K712_PORTR</name>
<evidence type="ECO:0000313" key="1">
    <source>
        <dbReference type="EMBL" id="MPD04771.1"/>
    </source>
</evidence>
<reference evidence="1 2" key="1">
    <citation type="submission" date="2019-05" db="EMBL/GenBank/DDBJ databases">
        <title>Another draft genome of Portunus trituberculatus and its Hox gene families provides insights of decapod evolution.</title>
        <authorList>
            <person name="Jeong J.-H."/>
            <person name="Song I."/>
            <person name="Kim S."/>
            <person name="Choi T."/>
            <person name="Kim D."/>
            <person name="Ryu S."/>
            <person name="Kim W."/>
        </authorList>
    </citation>
    <scope>NUCLEOTIDE SEQUENCE [LARGE SCALE GENOMIC DNA]</scope>
    <source>
        <tissue evidence="1">Muscle</tissue>
    </source>
</reference>
<organism evidence="1 2">
    <name type="scientific">Portunus trituberculatus</name>
    <name type="common">Swimming crab</name>
    <name type="synonym">Neptunus trituberculatus</name>
    <dbReference type="NCBI Taxonomy" id="210409"/>
    <lineage>
        <taxon>Eukaryota</taxon>
        <taxon>Metazoa</taxon>
        <taxon>Ecdysozoa</taxon>
        <taxon>Arthropoda</taxon>
        <taxon>Crustacea</taxon>
        <taxon>Multicrustacea</taxon>
        <taxon>Malacostraca</taxon>
        <taxon>Eumalacostraca</taxon>
        <taxon>Eucarida</taxon>
        <taxon>Decapoda</taxon>
        <taxon>Pleocyemata</taxon>
        <taxon>Brachyura</taxon>
        <taxon>Eubrachyura</taxon>
        <taxon>Portunoidea</taxon>
        <taxon>Portunidae</taxon>
        <taxon>Portuninae</taxon>
        <taxon>Portunus</taxon>
    </lineage>
</organism>
<protein>
    <submittedName>
        <fullName evidence="1">Uncharacterized protein</fullName>
    </submittedName>
</protein>
<comment type="caution">
    <text evidence="1">The sequence shown here is derived from an EMBL/GenBank/DDBJ whole genome shotgun (WGS) entry which is preliminary data.</text>
</comment>